<feature type="transmembrane region" description="Helical" evidence="7">
    <location>
        <begin position="54"/>
        <end position="73"/>
    </location>
</feature>
<dbReference type="GO" id="GO:0016020">
    <property type="term" value="C:membrane"/>
    <property type="evidence" value="ECO:0007669"/>
    <property type="project" value="UniProtKB-SubCell"/>
</dbReference>
<evidence type="ECO:0000256" key="6">
    <source>
        <dbReference type="SAM" id="MobiDB-lite"/>
    </source>
</evidence>
<accession>A0A068TMN8</accession>
<dbReference type="OrthoDB" id="525686at2759"/>
<comment type="subcellular location">
    <subcellularLocation>
        <location evidence="1">Membrane</location>
        <topology evidence="1">Multi-pass membrane protein</topology>
    </subcellularLocation>
</comment>
<dbReference type="GO" id="GO:0005737">
    <property type="term" value="C:cytoplasm"/>
    <property type="evidence" value="ECO:0007669"/>
    <property type="project" value="UniProtKB-ARBA"/>
</dbReference>
<dbReference type="PANTHER" id="PTHR31621">
    <property type="entry name" value="PROTEIN DMP3"/>
    <property type="match status" value="1"/>
</dbReference>
<evidence type="ECO:0000256" key="1">
    <source>
        <dbReference type="ARBA" id="ARBA00004141"/>
    </source>
</evidence>
<dbReference type="Proteomes" id="UP000295252">
    <property type="component" value="Chromosome IV"/>
</dbReference>
<dbReference type="PhylomeDB" id="A0A068TMN8"/>
<keyword evidence="4 7" id="KW-1133">Transmembrane helix</keyword>
<reference evidence="9" key="1">
    <citation type="journal article" date="2014" name="Science">
        <title>The coffee genome provides insight into the convergent evolution of caffeine biosynthesis.</title>
        <authorList>
            <person name="Denoeud F."/>
            <person name="Carretero-Paulet L."/>
            <person name="Dereeper A."/>
            <person name="Droc G."/>
            <person name="Guyot R."/>
            <person name="Pietrella M."/>
            <person name="Zheng C."/>
            <person name="Alberti A."/>
            <person name="Anthony F."/>
            <person name="Aprea G."/>
            <person name="Aury J.M."/>
            <person name="Bento P."/>
            <person name="Bernard M."/>
            <person name="Bocs S."/>
            <person name="Campa C."/>
            <person name="Cenci A."/>
            <person name="Combes M.C."/>
            <person name="Crouzillat D."/>
            <person name="Da Silva C."/>
            <person name="Daddiego L."/>
            <person name="De Bellis F."/>
            <person name="Dussert S."/>
            <person name="Garsmeur O."/>
            <person name="Gayraud T."/>
            <person name="Guignon V."/>
            <person name="Jahn K."/>
            <person name="Jamilloux V."/>
            <person name="Joet T."/>
            <person name="Labadie K."/>
            <person name="Lan T."/>
            <person name="Leclercq J."/>
            <person name="Lepelley M."/>
            <person name="Leroy T."/>
            <person name="Li L.T."/>
            <person name="Librado P."/>
            <person name="Lopez L."/>
            <person name="Munoz A."/>
            <person name="Noel B."/>
            <person name="Pallavicini A."/>
            <person name="Perrotta G."/>
            <person name="Poncet V."/>
            <person name="Pot D."/>
            <person name="Priyono X."/>
            <person name="Rigoreau M."/>
            <person name="Rouard M."/>
            <person name="Rozas J."/>
            <person name="Tranchant-Dubreuil C."/>
            <person name="VanBuren R."/>
            <person name="Zhang Q."/>
            <person name="Andrade A.C."/>
            <person name="Argout X."/>
            <person name="Bertrand B."/>
            <person name="de Kochko A."/>
            <person name="Graziosi G."/>
            <person name="Henry R.J."/>
            <person name="Jayarama X."/>
            <person name="Ming R."/>
            <person name="Nagai C."/>
            <person name="Rounsley S."/>
            <person name="Sankoff D."/>
            <person name="Giuliano G."/>
            <person name="Albert V.A."/>
            <person name="Wincker P."/>
            <person name="Lashermes P."/>
        </authorList>
    </citation>
    <scope>NUCLEOTIDE SEQUENCE [LARGE SCALE GENOMIC DNA]</scope>
    <source>
        <strain evidence="9">cv. DH200-94</strain>
    </source>
</reference>
<evidence type="ECO:0000313" key="8">
    <source>
        <dbReference type="EMBL" id="CDO97610.1"/>
    </source>
</evidence>
<organism evidence="8 9">
    <name type="scientific">Coffea canephora</name>
    <name type="common">Robusta coffee</name>
    <dbReference type="NCBI Taxonomy" id="49390"/>
    <lineage>
        <taxon>Eukaryota</taxon>
        <taxon>Viridiplantae</taxon>
        <taxon>Streptophyta</taxon>
        <taxon>Embryophyta</taxon>
        <taxon>Tracheophyta</taxon>
        <taxon>Spermatophyta</taxon>
        <taxon>Magnoliopsida</taxon>
        <taxon>eudicotyledons</taxon>
        <taxon>Gunneridae</taxon>
        <taxon>Pentapetalae</taxon>
        <taxon>asterids</taxon>
        <taxon>lamiids</taxon>
        <taxon>Gentianales</taxon>
        <taxon>Rubiaceae</taxon>
        <taxon>Ixoroideae</taxon>
        <taxon>Gardenieae complex</taxon>
        <taxon>Bertiereae - Coffeeae clade</taxon>
        <taxon>Coffeeae</taxon>
        <taxon>Coffea</taxon>
    </lineage>
</organism>
<evidence type="ECO:0000256" key="3">
    <source>
        <dbReference type="ARBA" id="ARBA00022692"/>
    </source>
</evidence>
<keyword evidence="3 7" id="KW-0812">Transmembrane</keyword>
<evidence type="ECO:0000256" key="5">
    <source>
        <dbReference type="ARBA" id="ARBA00023136"/>
    </source>
</evidence>
<feature type="compositionally biased region" description="Low complexity" evidence="6">
    <location>
        <begin position="1"/>
        <end position="20"/>
    </location>
</feature>
<protein>
    <submittedName>
        <fullName evidence="8">Uncharacterized protein</fullName>
    </submittedName>
</protein>
<gene>
    <name evidence="8" type="ORF">GSCOC_T00014996001</name>
</gene>
<dbReference type="AlphaFoldDB" id="A0A068TMN8"/>
<dbReference type="InParanoid" id="A0A068TMN8"/>
<keyword evidence="9" id="KW-1185">Reference proteome</keyword>
<feature type="transmembrane region" description="Helical" evidence="7">
    <location>
        <begin position="85"/>
        <end position="103"/>
    </location>
</feature>
<dbReference type="Gramene" id="CDO97610">
    <property type="protein sequence ID" value="CDO97610"/>
    <property type="gene ID" value="GSCOC_T00014996001"/>
</dbReference>
<feature type="region of interest" description="Disordered" evidence="6">
    <location>
        <begin position="1"/>
        <end position="41"/>
    </location>
</feature>
<dbReference type="OMA" id="LWLIDYP"/>
<dbReference type="InterPro" id="IPR007770">
    <property type="entry name" value="DMP"/>
</dbReference>
<comment type="similarity">
    <text evidence="2">Belongs to the plant DMP1 protein family.</text>
</comment>
<evidence type="ECO:0000256" key="2">
    <source>
        <dbReference type="ARBA" id="ARBA00008707"/>
    </source>
</evidence>
<evidence type="ECO:0000256" key="4">
    <source>
        <dbReference type="ARBA" id="ARBA00022989"/>
    </source>
</evidence>
<name>A0A068TMN8_COFCA</name>
<feature type="transmembrane region" description="Helical" evidence="7">
    <location>
        <begin position="151"/>
        <end position="169"/>
    </location>
</feature>
<sequence length="223" mass="23763">MSLRARSTPSATATSVAATTEDAPDTPKPQPPQRSSSPLSQRALSQALTSTANLANLLPTGTLLAFQLLTPVFTNNGSCDAATRPMTIILLALLAVSCFLASFTDSVKLSDGQVYYGFATFRGMWLFDARGTIASGSEVGVPDLSKYRLGFIDWVHSVLSVFVFAAVALRDKNVVGCLYPKPDHEVQEVLDIVPIGIGCLCGLLFLVFPTRRHGIGYPVTPGN</sequence>
<feature type="transmembrane region" description="Helical" evidence="7">
    <location>
        <begin position="189"/>
        <end position="208"/>
    </location>
</feature>
<dbReference type="Pfam" id="PF05078">
    <property type="entry name" value="DUF679"/>
    <property type="match status" value="1"/>
</dbReference>
<dbReference type="STRING" id="49390.A0A068TMN8"/>
<evidence type="ECO:0000313" key="9">
    <source>
        <dbReference type="Proteomes" id="UP000295252"/>
    </source>
</evidence>
<evidence type="ECO:0000256" key="7">
    <source>
        <dbReference type="SAM" id="Phobius"/>
    </source>
</evidence>
<dbReference type="PANTHER" id="PTHR31621:SF1">
    <property type="entry name" value="PROTEIN DMP5"/>
    <property type="match status" value="1"/>
</dbReference>
<proteinExistence type="inferred from homology"/>
<dbReference type="EMBL" id="HG739085">
    <property type="protein sequence ID" value="CDO97610.1"/>
    <property type="molecule type" value="Genomic_DNA"/>
</dbReference>
<dbReference type="GO" id="GO:0010256">
    <property type="term" value="P:endomembrane system organization"/>
    <property type="evidence" value="ECO:0007669"/>
    <property type="project" value="TreeGrafter"/>
</dbReference>
<keyword evidence="5 7" id="KW-0472">Membrane</keyword>